<evidence type="ECO:0000313" key="4">
    <source>
        <dbReference type="Proteomes" id="UP000663842"/>
    </source>
</evidence>
<evidence type="ECO:0000313" key="1">
    <source>
        <dbReference type="EMBL" id="CAF3964384.1"/>
    </source>
</evidence>
<dbReference type="Proteomes" id="UP000681720">
    <property type="component" value="Unassembled WGS sequence"/>
</dbReference>
<comment type="caution">
    <text evidence="1">The sequence shown here is derived from an EMBL/GenBank/DDBJ whole genome shotgun (WGS) entry which is preliminary data.</text>
</comment>
<accession>A0A819LGP0</accession>
<dbReference type="Proteomes" id="UP000663842">
    <property type="component" value="Unassembled WGS sequence"/>
</dbReference>
<gene>
    <name evidence="3" type="ORF">GIL414_LOCUS40982</name>
    <name evidence="2" type="ORF">SMN809_LOCUS13244</name>
    <name evidence="1" type="ORF">UXM345_LOCUS14112</name>
</gene>
<protein>
    <submittedName>
        <fullName evidence="1">Uncharacterized protein</fullName>
    </submittedName>
</protein>
<evidence type="ECO:0000313" key="2">
    <source>
        <dbReference type="EMBL" id="CAF4024993.1"/>
    </source>
</evidence>
<organism evidence="1 4">
    <name type="scientific">Rotaria magnacalcarata</name>
    <dbReference type="NCBI Taxonomy" id="392030"/>
    <lineage>
        <taxon>Eukaryota</taxon>
        <taxon>Metazoa</taxon>
        <taxon>Spiralia</taxon>
        <taxon>Gnathifera</taxon>
        <taxon>Rotifera</taxon>
        <taxon>Eurotatoria</taxon>
        <taxon>Bdelloidea</taxon>
        <taxon>Philodinida</taxon>
        <taxon>Philodinidae</taxon>
        <taxon>Rotaria</taxon>
    </lineage>
</organism>
<dbReference type="AlphaFoldDB" id="A0A819LGP0"/>
<dbReference type="EMBL" id="CAJOBI010005199">
    <property type="protein sequence ID" value="CAF4024993.1"/>
    <property type="molecule type" value="Genomic_DNA"/>
</dbReference>
<dbReference type="EMBL" id="CAJOBJ010114951">
    <property type="protein sequence ID" value="CAF4649207.1"/>
    <property type="molecule type" value="Genomic_DNA"/>
</dbReference>
<proteinExistence type="predicted"/>
<sequence>MNSNFANYLFNQFACHRKNDGSKHCQLGHLRQEDDSLVRLLFPFTQIKYYQIAHVGRIRLCTRNYTEGKVADDSNIMFIFDNVQHPGKNRSNFPIDDDFNQLENIIDSYGLKALSIDYIREEKSSVIDEN</sequence>
<reference evidence="1" key="1">
    <citation type="submission" date="2021-02" db="EMBL/GenBank/DDBJ databases">
        <authorList>
            <person name="Nowell W R."/>
        </authorList>
    </citation>
    <scope>NUCLEOTIDE SEQUENCE</scope>
</reference>
<dbReference type="Proteomes" id="UP000676336">
    <property type="component" value="Unassembled WGS sequence"/>
</dbReference>
<dbReference type="EMBL" id="CAJOBF010001574">
    <property type="protein sequence ID" value="CAF3964384.1"/>
    <property type="molecule type" value="Genomic_DNA"/>
</dbReference>
<name>A0A819LGP0_9BILA</name>
<evidence type="ECO:0000313" key="3">
    <source>
        <dbReference type="EMBL" id="CAF4649207.1"/>
    </source>
</evidence>